<dbReference type="InterPro" id="IPR043202">
    <property type="entry name" value="Band-7_stomatin-like"/>
</dbReference>
<comment type="subcellular location">
    <subcellularLocation>
        <location evidence="1">Membrane</location>
        <topology evidence="1">Single-pass membrane protein</topology>
    </subcellularLocation>
</comment>
<organism evidence="5 6">
    <name type="scientific">Candidatus Nitrospira nitrosa</name>
    <dbReference type="NCBI Taxonomy" id="1742972"/>
    <lineage>
        <taxon>Bacteria</taxon>
        <taxon>Pseudomonadati</taxon>
        <taxon>Nitrospirota</taxon>
        <taxon>Nitrospiria</taxon>
        <taxon>Nitrospirales</taxon>
        <taxon>Nitrospiraceae</taxon>
        <taxon>Nitrospira</taxon>
    </lineage>
</organism>
<keyword evidence="3" id="KW-0472">Membrane</keyword>
<evidence type="ECO:0000256" key="3">
    <source>
        <dbReference type="SAM" id="Phobius"/>
    </source>
</evidence>
<comment type="similarity">
    <text evidence="2">Belongs to the band 7/mec-2 family.</text>
</comment>
<dbReference type="PANTHER" id="PTHR10264:SF83">
    <property type="entry name" value="BLL5629 PROTEIN"/>
    <property type="match status" value="1"/>
</dbReference>
<dbReference type="SUPFAM" id="SSF117892">
    <property type="entry name" value="Band 7/SPFH domain"/>
    <property type="match status" value="1"/>
</dbReference>
<accession>A0A0S4L523</accession>
<dbReference type="CDD" id="cd13438">
    <property type="entry name" value="SPFH_eoslipins_u2"/>
    <property type="match status" value="1"/>
</dbReference>
<name>A0A0S4L523_9BACT</name>
<dbReference type="GO" id="GO:0098552">
    <property type="term" value="C:side of membrane"/>
    <property type="evidence" value="ECO:0007669"/>
    <property type="project" value="UniProtKB-ARBA"/>
</dbReference>
<dbReference type="Gene3D" id="6.10.250.2090">
    <property type="match status" value="1"/>
</dbReference>
<proteinExistence type="inferred from homology"/>
<dbReference type="PANTHER" id="PTHR10264">
    <property type="entry name" value="BAND 7 PROTEIN-RELATED"/>
    <property type="match status" value="1"/>
</dbReference>
<dbReference type="RefSeq" id="WP_090742653.1">
    <property type="nucleotide sequence ID" value="NZ_CZQA01000001.1"/>
</dbReference>
<evidence type="ECO:0000259" key="4">
    <source>
        <dbReference type="SMART" id="SM00244"/>
    </source>
</evidence>
<evidence type="ECO:0000256" key="2">
    <source>
        <dbReference type="ARBA" id="ARBA00008164"/>
    </source>
</evidence>
<evidence type="ECO:0000313" key="6">
    <source>
        <dbReference type="Proteomes" id="UP000199032"/>
    </source>
</evidence>
<dbReference type="STRING" id="1742972.COMA1_10269"/>
<dbReference type="InterPro" id="IPR036013">
    <property type="entry name" value="Band_7/SPFH_dom_sf"/>
</dbReference>
<dbReference type="Pfam" id="PF01145">
    <property type="entry name" value="Band_7"/>
    <property type="match status" value="1"/>
</dbReference>
<protein>
    <submittedName>
        <fullName evidence="5">Putative SPFH domain / Band 7 family</fullName>
    </submittedName>
</protein>
<keyword evidence="6" id="KW-1185">Reference proteome</keyword>
<evidence type="ECO:0000313" key="5">
    <source>
        <dbReference type="EMBL" id="CUS31792.1"/>
    </source>
</evidence>
<keyword evidence="3" id="KW-0812">Transmembrane</keyword>
<dbReference type="GO" id="GO:0005886">
    <property type="term" value="C:plasma membrane"/>
    <property type="evidence" value="ECO:0007669"/>
    <property type="project" value="InterPro"/>
</dbReference>
<gene>
    <name evidence="5" type="ORF">COMA1_10269</name>
</gene>
<feature type="domain" description="Band 7" evidence="4">
    <location>
        <begin position="17"/>
        <end position="179"/>
    </location>
</feature>
<dbReference type="InterPro" id="IPR001972">
    <property type="entry name" value="Stomatin_HflK_fam"/>
</dbReference>
<dbReference type="Proteomes" id="UP000199032">
    <property type="component" value="Unassembled WGS sequence"/>
</dbReference>
<keyword evidence="3" id="KW-1133">Transmembrane helix</keyword>
<feature type="transmembrane region" description="Helical" evidence="3">
    <location>
        <begin position="6"/>
        <end position="22"/>
    </location>
</feature>
<dbReference type="OrthoDB" id="5501731at2"/>
<dbReference type="InterPro" id="IPR001107">
    <property type="entry name" value="Band_7"/>
</dbReference>
<dbReference type="AlphaFoldDB" id="A0A0S4L523"/>
<dbReference type="SMART" id="SM00244">
    <property type="entry name" value="PHB"/>
    <property type="match status" value="1"/>
</dbReference>
<sequence>MENLFIASFVVGGILVLFRYCLHRATIYEYETGLKYARGHFSGLLMAGQYWYFPWCTTITKIDIRPRSISVPGQEVLSSDSVGIKISLAVQFQVVDAAKAINKSQDYQAALYQELQVALRSIVSSKTMDETLEQRGQMGDTLKNMVEIKCQELGVQLQSVSIKDMMFPGPLKAIFTQVVKAKKEGLASLEKARGETAALRSLANAAQMIKGNPELLQLRALQSASSSSIVVGVPQQSGVIPISGQTSGHKDNSPSSS</sequence>
<dbReference type="PRINTS" id="PR00721">
    <property type="entry name" value="STOMATIN"/>
</dbReference>
<evidence type="ECO:0000256" key="1">
    <source>
        <dbReference type="ARBA" id="ARBA00004167"/>
    </source>
</evidence>
<reference evidence="5 6" key="1">
    <citation type="submission" date="2015-10" db="EMBL/GenBank/DDBJ databases">
        <authorList>
            <person name="Gilbert D.G."/>
        </authorList>
    </citation>
    <scope>NUCLEOTIDE SEQUENCE [LARGE SCALE GENOMIC DNA]</scope>
    <source>
        <strain evidence="5">COMA1</strain>
    </source>
</reference>
<dbReference type="FunFam" id="3.30.479.30:FF:000004">
    <property type="entry name" value="Putative membrane protease family, stomatin"/>
    <property type="match status" value="1"/>
</dbReference>
<dbReference type="EMBL" id="CZQA01000001">
    <property type="protein sequence ID" value="CUS31792.1"/>
    <property type="molecule type" value="Genomic_DNA"/>
</dbReference>
<dbReference type="Gene3D" id="3.30.479.30">
    <property type="entry name" value="Band 7 domain"/>
    <property type="match status" value="1"/>
</dbReference>